<evidence type="ECO:0000256" key="5">
    <source>
        <dbReference type="ARBA" id="ARBA00047913"/>
    </source>
</evidence>
<evidence type="ECO:0000256" key="1">
    <source>
        <dbReference type="ARBA" id="ARBA00010757"/>
    </source>
</evidence>
<comment type="catalytic activity">
    <reaction evidence="5 6">
        <text>L-glutamyl-tRNA(Gln) + L-glutamine + ATP + H2O = L-glutaminyl-tRNA(Gln) + L-glutamate + ADP + phosphate + H(+)</text>
        <dbReference type="Rhea" id="RHEA:17521"/>
        <dbReference type="Rhea" id="RHEA-COMP:9681"/>
        <dbReference type="Rhea" id="RHEA-COMP:9684"/>
        <dbReference type="ChEBI" id="CHEBI:15377"/>
        <dbReference type="ChEBI" id="CHEBI:15378"/>
        <dbReference type="ChEBI" id="CHEBI:29985"/>
        <dbReference type="ChEBI" id="CHEBI:30616"/>
        <dbReference type="ChEBI" id="CHEBI:43474"/>
        <dbReference type="ChEBI" id="CHEBI:58359"/>
        <dbReference type="ChEBI" id="CHEBI:78520"/>
        <dbReference type="ChEBI" id="CHEBI:78521"/>
        <dbReference type="ChEBI" id="CHEBI:456216"/>
    </reaction>
</comment>
<sequence>MEGCKVSLSQEQVKHVARLARIRLESEDAARMTVHLDAVLEYMTQLNELNTDDIDPTMHVIPLTMPLRDDQVRTSLPVEEALKNAPDRRDNMFGVPRIMDGGDR</sequence>
<comment type="caution">
    <text evidence="7">The sequence shown here is derived from an EMBL/GenBank/DDBJ whole genome shotgun (WGS) entry which is preliminary data.</text>
</comment>
<evidence type="ECO:0000313" key="8">
    <source>
        <dbReference type="Proteomes" id="UP000242699"/>
    </source>
</evidence>
<dbReference type="NCBIfam" id="TIGR00135">
    <property type="entry name" value="gatC"/>
    <property type="match status" value="1"/>
</dbReference>
<dbReference type="GO" id="GO:0006450">
    <property type="term" value="P:regulation of translational fidelity"/>
    <property type="evidence" value="ECO:0007669"/>
    <property type="project" value="InterPro"/>
</dbReference>
<proteinExistence type="inferred from homology"/>
<comment type="catalytic activity">
    <reaction evidence="4 6">
        <text>L-aspartyl-tRNA(Asn) + L-glutamine + ATP + H2O = L-asparaginyl-tRNA(Asn) + L-glutamate + ADP + phosphate + 2 H(+)</text>
        <dbReference type="Rhea" id="RHEA:14513"/>
        <dbReference type="Rhea" id="RHEA-COMP:9674"/>
        <dbReference type="Rhea" id="RHEA-COMP:9677"/>
        <dbReference type="ChEBI" id="CHEBI:15377"/>
        <dbReference type="ChEBI" id="CHEBI:15378"/>
        <dbReference type="ChEBI" id="CHEBI:29985"/>
        <dbReference type="ChEBI" id="CHEBI:30616"/>
        <dbReference type="ChEBI" id="CHEBI:43474"/>
        <dbReference type="ChEBI" id="CHEBI:58359"/>
        <dbReference type="ChEBI" id="CHEBI:78515"/>
        <dbReference type="ChEBI" id="CHEBI:78516"/>
        <dbReference type="ChEBI" id="CHEBI:456216"/>
    </reaction>
</comment>
<dbReference type="Gene3D" id="1.10.20.60">
    <property type="entry name" value="Glu-tRNAGln amidotransferase C subunit, N-terminal domain"/>
    <property type="match status" value="1"/>
</dbReference>
<accession>A0A2T2WYB6</accession>
<gene>
    <name evidence="6" type="primary">gatC</name>
    <name evidence="7" type="ORF">C7B43_12255</name>
</gene>
<keyword evidence="7" id="KW-0808">Transferase</keyword>
<dbReference type="GO" id="GO:0005524">
    <property type="term" value="F:ATP binding"/>
    <property type="evidence" value="ECO:0007669"/>
    <property type="project" value="UniProtKB-KW"/>
</dbReference>
<dbReference type="GO" id="GO:0070681">
    <property type="term" value="P:glutaminyl-tRNAGln biosynthesis via transamidation"/>
    <property type="evidence" value="ECO:0007669"/>
    <property type="project" value="TreeGrafter"/>
</dbReference>
<comment type="function">
    <text evidence="3 6">Allows the formation of correctly charged Asn-tRNA(Asn) or Gln-tRNA(Gln) through the transamidation of misacylated Asp-tRNA(Asn) or Glu-tRNA(Gln) in organisms which lack either or both of asparaginyl-tRNA or glutaminyl-tRNA synthetases. The reaction takes place in the presence of glutamine and ATP through an activated phospho-Asp-tRNA(Asn) or phospho-Glu-tRNA(Gln).</text>
</comment>
<dbReference type="GO" id="GO:0016740">
    <property type="term" value="F:transferase activity"/>
    <property type="evidence" value="ECO:0007669"/>
    <property type="project" value="UniProtKB-KW"/>
</dbReference>
<dbReference type="HAMAP" id="MF_00122">
    <property type="entry name" value="GatC"/>
    <property type="match status" value="1"/>
</dbReference>
<dbReference type="SUPFAM" id="SSF141000">
    <property type="entry name" value="Glu-tRNAGln amidotransferase C subunit"/>
    <property type="match status" value="1"/>
</dbReference>
<dbReference type="AlphaFoldDB" id="A0A2T2WYB6"/>
<comment type="subunit">
    <text evidence="2 6">Heterotrimer of A, B and C subunits.</text>
</comment>
<evidence type="ECO:0000256" key="4">
    <source>
        <dbReference type="ARBA" id="ARBA00047380"/>
    </source>
</evidence>
<comment type="similarity">
    <text evidence="1 6">Belongs to the GatC family.</text>
</comment>
<dbReference type="Proteomes" id="UP000242699">
    <property type="component" value="Unassembled WGS sequence"/>
</dbReference>
<evidence type="ECO:0000256" key="3">
    <source>
        <dbReference type="ARBA" id="ARBA00024799"/>
    </source>
</evidence>
<keyword evidence="6" id="KW-0648">Protein biosynthesis</keyword>
<evidence type="ECO:0000256" key="6">
    <source>
        <dbReference type="HAMAP-Rule" id="MF_00122"/>
    </source>
</evidence>
<dbReference type="PANTHER" id="PTHR15004">
    <property type="entry name" value="GLUTAMYL-TRNA(GLN) AMIDOTRANSFERASE SUBUNIT C, MITOCHONDRIAL"/>
    <property type="match status" value="1"/>
</dbReference>
<dbReference type="GO" id="GO:0050567">
    <property type="term" value="F:glutaminyl-tRNA synthase (glutamine-hydrolyzing) activity"/>
    <property type="evidence" value="ECO:0007669"/>
    <property type="project" value="UniProtKB-UniRule"/>
</dbReference>
<dbReference type="EMBL" id="PXYT01000028">
    <property type="protein sequence ID" value="PSR27222.1"/>
    <property type="molecule type" value="Genomic_DNA"/>
</dbReference>
<name>A0A2T2WYB6_9FIRM</name>
<evidence type="ECO:0000313" key="7">
    <source>
        <dbReference type="EMBL" id="PSR27222.1"/>
    </source>
</evidence>
<keyword evidence="6" id="KW-0547">Nucleotide-binding</keyword>
<organism evidence="7 8">
    <name type="scientific">Sulfobacillus benefaciens</name>
    <dbReference type="NCBI Taxonomy" id="453960"/>
    <lineage>
        <taxon>Bacteria</taxon>
        <taxon>Bacillati</taxon>
        <taxon>Bacillota</taxon>
        <taxon>Clostridia</taxon>
        <taxon>Eubacteriales</taxon>
        <taxon>Clostridiales Family XVII. Incertae Sedis</taxon>
        <taxon>Sulfobacillus</taxon>
    </lineage>
</organism>
<evidence type="ECO:0000256" key="2">
    <source>
        <dbReference type="ARBA" id="ARBA00011123"/>
    </source>
</evidence>
<protein>
    <recommendedName>
        <fullName evidence="6">Aspartyl/glutamyl-tRNA(Asn/Gln) amidotransferase subunit C</fullName>
        <shortName evidence="6">Asp/Glu-ADT subunit C</shortName>
        <ecNumber evidence="6">6.3.5.-</ecNumber>
    </recommendedName>
</protein>
<dbReference type="InterPro" id="IPR003837">
    <property type="entry name" value="GatC"/>
</dbReference>
<dbReference type="GO" id="GO:0006412">
    <property type="term" value="P:translation"/>
    <property type="evidence" value="ECO:0007669"/>
    <property type="project" value="UniProtKB-UniRule"/>
</dbReference>
<reference evidence="7 8" key="1">
    <citation type="journal article" date="2014" name="BMC Genomics">
        <title>Comparison of environmental and isolate Sulfobacillus genomes reveals diverse carbon, sulfur, nitrogen, and hydrogen metabolisms.</title>
        <authorList>
            <person name="Justice N.B."/>
            <person name="Norman A."/>
            <person name="Brown C.T."/>
            <person name="Singh A."/>
            <person name="Thomas B.C."/>
            <person name="Banfield J.F."/>
        </authorList>
    </citation>
    <scope>NUCLEOTIDE SEQUENCE [LARGE SCALE GENOMIC DNA]</scope>
    <source>
        <strain evidence="7">AMDSBA1</strain>
    </source>
</reference>
<keyword evidence="6" id="KW-0067">ATP-binding</keyword>
<keyword evidence="6" id="KW-0436">Ligase</keyword>
<dbReference type="GO" id="GO:0050566">
    <property type="term" value="F:asparaginyl-tRNA synthase (glutamine-hydrolyzing) activity"/>
    <property type="evidence" value="ECO:0007669"/>
    <property type="project" value="RHEA"/>
</dbReference>
<dbReference type="EC" id="6.3.5.-" evidence="6"/>
<dbReference type="InterPro" id="IPR036113">
    <property type="entry name" value="Asp/Glu-ADT_sf_sub_c"/>
</dbReference>
<dbReference type="PANTHER" id="PTHR15004:SF0">
    <property type="entry name" value="GLUTAMYL-TRNA(GLN) AMIDOTRANSFERASE SUBUNIT C, MITOCHONDRIAL"/>
    <property type="match status" value="1"/>
</dbReference>
<dbReference type="Pfam" id="PF02686">
    <property type="entry name" value="GatC"/>
    <property type="match status" value="1"/>
</dbReference>